<evidence type="ECO:0000313" key="9">
    <source>
        <dbReference type="Proteomes" id="UP000242146"/>
    </source>
</evidence>
<protein>
    <submittedName>
        <fullName evidence="8">Breast carcinoma amplified sequence 2</fullName>
    </submittedName>
</protein>
<keyword evidence="3" id="KW-0507">mRNA processing</keyword>
<evidence type="ECO:0000256" key="4">
    <source>
        <dbReference type="ARBA" id="ARBA00022728"/>
    </source>
</evidence>
<evidence type="ECO:0000256" key="6">
    <source>
        <dbReference type="ARBA" id="ARBA00023242"/>
    </source>
</evidence>
<dbReference type="PANTHER" id="PTHR13296">
    <property type="entry name" value="BCAS2 PROTEIN"/>
    <property type="match status" value="1"/>
</dbReference>
<dbReference type="STRING" id="101127.A0A1X2G5Y0"/>
<gene>
    <name evidence="8" type="ORF">DM01DRAFT_327535</name>
</gene>
<dbReference type="AlphaFoldDB" id="A0A1X2G5Y0"/>
<proteinExistence type="inferred from homology"/>
<dbReference type="GO" id="GO:0008380">
    <property type="term" value="P:RNA splicing"/>
    <property type="evidence" value="ECO:0007669"/>
    <property type="project" value="UniProtKB-KW"/>
</dbReference>
<evidence type="ECO:0000256" key="5">
    <source>
        <dbReference type="ARBA" id="ARBA00023187"/>
    </source>
</evidence>
<evidence type="ECO:0000256" key="1">
    <source>
        <dbReference type="ARBA" id="ARBA00004123"/>
    </source>
</evidence>
<keyword evidence="5" id="KW-0508">mRNA splicing</keyword>
<dbReference type="Pfam" id="PF05700">
    <property type="entry name" value="BCAS2"/>
    <property type="match status" value="1"/>
</dbReference>
<name>A0A1X2G5Y0_9FUNG</name>
<evidence type="ECO:0000256" key="7">
    <source>
        <dbReference type="SAM" id="Coils"/>
    </source>
</evidence>
<comment type="subcellular location">
    <subcellularLocation>
        <location evidence="1">Nucleus</location>
    </subcellularLocation>
</comment>
<keyword evidence="6" id="KW-0539">Nucleus</keyword>
<dbReference type="GO" id="GO:0000974">
    <property type="term" value="C:Prp19 complex"/>
    <property type="evidence" value="ECO:0007669"/>
    <property type="project" value="TreeGrafter"/>
</dbReference>
<keyword evidence="7" id="KW-0175">Coiled coil</keyword>
<dbReference type="InterPro" id="IPR008409">
    <property type="entry name" value="SPF27"/>
</dbReference>
<keyword evidence="9" id="KW-1185">Reference proteome</keyword>
<evidence type="ECO:0000256" key="2">
    <source>
        <dbReference type="ARBA" id="ARBA00010788"/>
    </source>
</evidence>
<evidence type="ECO:0000313" key="8">
    <source>
        <dbReference type="EMBL" id="ORX45895.1"/>
    </source>
</evidence>
<sequence length="215" mass="25086">MTAISSSTSALGTADMEVDALPYVDKEIDDPEMKASVDRLIEQEMRRMRRKERSDFPLKVDLFQQDDLLSQEWDRVGKKQTLDALDISRYELKGPEDDNDVNAWKESVSNTKSQLESQAGSMFNLELLQKYGGNAWRVHNYQLETFLKQIQQETEQYRNEIRTINRERKDEQTQAAKTLQGLENKWSDLVSQNLQVEIACSALESEVEELRRYRQ</sequence>
<dbReference type="GO" id="GO:0071011">
    <property type="term" value="C:precatalytic spliceosome"/>
    <property type="evidence" value="ECO:0007669"/>
    <property type="project" value="TreeGrafter"/>
</dbReference>
<dbReference type="PANTHER" id="PTHR13296:SF0">
    <property type="entry name" value="PRE-MRNA-SPLICING FACTOR SPF27"/>
    <property type="match status" value="1"/>
</dbReference>
<evidence type="ECO:0000256" key="3">
    <source>
        <dbReference type="ARBA" id="ARBA00022664"/>
    </source>
</evidence>
<dbReference type="EMBL" id="MCGT01000040">
    <property type="protein sequence ID" value="ORX45895.1"/>
    <property type="molecule type" value="Genomic_DNA"/>
</dbReference>
<feature type="coiled-coil region" evidence="7">
    <location>
        <begin position="147"/>
        <end position="174"/>
    </location>
</feature>
<dbReference type="GO" id="GO:0006397">
    <property type="term" value="P:mRNA processing"/>
    <property type="evidence" value="ECO:0007669"/>
    <property type="project" value="UniProtKB-KW"/>
</dbReference>
<accession>A0A1X2G5Y0</accession>
<dbReference type="OrthoDB" id="205794at2759"/>
<organism evidence="8 9">
    <name type="scientific">Hesseltinella vesiculosa</name>
    <dbReference type="NCBI Taxonomy" id="101127"/>
    <lineage>
        <taxon>Eukaryota</taxon>
        <taxon>Fungi</taxon>
        <taxon>Fungi incertae sedis</taxon>
        <taxon>Mucoromycota</taxon>
        <taxon>Mucoromycotina</taxon>
        <taxon>Mucoromycetes</taxon>
        <taxon>Mucorales</taxon>
        <taxon>Cunninghamellaceae</taxon>
        <taxon>Hesseltinella</taxon>
    </lineage>
</organism>
<comment type="caution">
    <text evidence="8">The sequence shown here is derived from an EMBL/GenBank/DDBJ whole genome shotgun (WGS) entry which is preliminary data.</text>
</comment>
<keyword evidence="4" id="KW-0747">Spliceosome</keyword>
<reference evidence="8 9" key="1">
    <citation type="submission" date="2016-07" db="EMBL/GenBank/DDBJ databases">
        <title>Pervasive Adenine N6-methylation of Active Genes in Fungi.</title>
        <authorList>
            <consortium name="DOE Joint Genome Institute"/>
            <person name="Mondo S.J."/>
            <person name="Dannebaum R.O."/>
            <person name="Kuo R.C."/>
            <person name="Labutti K."/>
            <person name="Haridas S."/>
            <person name="Kuo A."/>
            <person name="Salamov A."/>
            <person name="Ahrendt S.R."/>
            <person name="Lipzen A."/>
            <person name="Sullivan W."/>
            <person name="Andreopoulos W.B."/>
            <person name="Clum A."/>
            <person name="Lindquist E."/>
            <person name="Daum C."/>
            <person name="Ramamoorthy G.K."/>
            <person name="Gryganskyi A."/>
            <person name="Culley D."/>
            <person name="Magnuson J.K."/>
            <person name="James T.Y."/>
            <person name="O'Malley M.A."/>
            <person name="Stajich J.E."/>
            <person name="Spatafora J.W."/>
            <person name="Visel A."/>
            <person name="Grigoriev I.V."/>
        </authorList>
    </citation>
    <scope>NUCLEOTIDE SEQUENCE [LARGE SCALE GENOMIC DNA]</scope>
    <source>
        <strain evidence="8 9">NRRL 3301</strain>
    </source>
</reference>
<comment type="similarity">
    <text evidence="2">Belongs to the SPF27 family.</text>
</comment>
<dbReference type="Proteomes" id="UP000242146">
    <property type="component" value="Unassembled WGS sequence"/>
</dbReference>
<dbReference type="GO" id="GO:0071013">
    <property type="term" value="C:catalytic step 2 spliceosome"/>
    <property type="evidence" value="ECO:0007669"/>
    <property type="project" value="TreeGrafter"/>
</dbReference>